<keyword evidence="4" id="KW-1185">Reference proteome</keyword>
<dbReference type="Gene3D" id="1.10.530.10">
    <property type="match status" value="1"/>
</dbReference>
<dbReference type="Pfam" id="PF01832">
    <property type="entry name" value="Glucosaminidase"/>
    <property type="match status" value="1"/>
</dbReference>
<keyword evidence="1" id="KW-1133">Transmembrane helix</keyword>
<proteinExistence type="predicted"/>
<dbReference type="InterPro" id="IPR053195">
    <property type="entry name" value="Bax-like"/>
</dbReference>
<dbReference type="Proteomes" id="UP000189545">
    <property type="component" value="Chromosome"/>
</dbReference>
<gene>
    <name evidence="3" type="ORF">Sps_00913</name>
</gene>
<protein>
    <submittedName>
        <fullName evidence="3">Putative FlgJ-like protein</fullName>
    </submittedName>
</protein>
<dbReference type="STRING" id="225848.Sps_00913"/>
<dbReference type="InterPro" id="IPR002901">
    <property type="entry name" value="MGlyc_endo_b_GlcNAc-like_dom"/>
</dbReference>
<evidence type="ECO:0000313" key="4">
    <source>
        <dbReference type="Proteomes" id="UP000189545"/>
    </source>
</evidence>
<dbReference type="RefSeq" id="WP_077751432.1">
    <property type="nucleotide sequence ID" value="NZ_CP014782.1"/>
</dbReference>
<dbReference type="EMBL" id="CP014782">
    <property type="protein sequence ID" value="AQS36102.1"/>
    <property type="molecule type" value="Genomic_DNA"/>
</dbReference>
<dbReference type="PANTHER" id="PTHR40572:SF1">
    <property type="entry name" value="PROTEIN BAX"/>
    <property type="match status" value="1"/>
</dbReference>
<evidence type="ECO:0000313" key="3">
    <source>
        <dbReference type="EMBL" id="AQS36102.1"/>
    </source>
</evidence>
<evidence type="ECO:0000259" key="2">
    <source>
        <dbReference type="Pfam" id="PF01832"/>
    </source>
</evidence>
<keyword evidence="1" id="KW-0812">Transmembrane</keyword>
<feature type="transmembrane region" description="Helical" evidence="1">
    <location>
        <begin position="6"/>
        <end position="25"/>
    </location>
</feature>
<dbReference type="AlphaFoldDB" id="A0A1S6HKR8"/>
<feature type="domain" description="Mannosyl-glycoprotein endo-beta-N-acetylglucosamidase-like" evidence="2">
    <location>
        <begin position="131"/>
        <end position="262"/>
    </location>
</feature>
<dbReference type="OrthoDB" id="9788155at2"/>
<keyword evidence="1" id="KW-0472">Membrane</keyword>
<dbReference type="GO" id="GO:0004040">
    <property type="term" value="F:amidase activity"/>
    <property type="evidence" value="ECO:0007669"/>
    <property type="project" value="InterPro"/>
</dbReference>
<organism evidence="3 4">
    <name type="scientific">Shewanella psychrophila</name>
    <dbReference type="NCBI Taxonomy" id="225848"/>
    <lineage>
        <taxon>Bacteria</taxon>
        <taxon>Pseudomonadati</taxon>
        <taxon>Pseudomonadota</taxon>
        <taxon>Gammaproteobacteria</taxon>
        <taxon>Alteromonadales</taxon>
        <taxon>Shewanellaceae</taxon>
        <taxon>Shewanella</taxon>
    </lineage>
</organism>
<sequence length="275" mass="31267">MKTGRIAKLTVSLTLVIVMFILLRINFIKIDDADKSTLGKLIENEQAMSLIPDFGSIANVAQKKQAFFNYLRPAIRHQNAIIADERHFLLQSSQHLEDGLTLTEAEHFRIEEIANKYQYSPRSINEKTLSELLIRADIIPESMILIQAANETGWGSSRFAKEGLNFFGQWCFRKGCGLVPQSRTAGKTHEVAVFDSVEDSVASYLKNLNSNAAYSLLRSIRADLRAQDKLPVADQLVYGLVNYSERQEAYIDELLEMLRQNKQYLVENHEERPSV</sequence>
<dbReference type="PANTHER" id="PTHR40572">
    <property type="entry name" value="PROTEIN BAX"/>
    <property type="match status" value="1"/>
</dbReference>
<reference evidence="3 4" key="1">
    <citation type="submission" date="2016-03" db="EMBL/GenBank/DDBJ databases">
        <title>Complete genome sequence of Shewanella psychrophila WP2, a deep sea bacterium isolated from west Pacific sediment.</title>
        <authorList>
            <person name="Xu G."/>
            <person name="Jian H."/>
        </authorList>
    </citation>
    <scope>NUCLEOTIDE SEQUENCE [LARGE SCALE GENOMIC DNA]</scope>
    <source>
        <strain evidence="3 4">WP2</strain>
    </source>
</reference>
<dbReference type="KEGG" id="spsw:Sps_00913"/>
<evidence type="ECO:0000256" key="1">
    <source>
        <dbReference type="SAM" id="Phobius"/>
    </source>
</evidence>
<accession>A0A1S6HKR8</accession>
<name>A0A1S6HKR8_9GAMM</name>